<dbReference type="FunFam" id="1.20.1250.20:FF:000163">
    <property type="entry name" value="Putative monocarboxylate transporter 13"/>
    <property type="match status" value="1"/>
</dbReference>
<feature type="transmembrane region" description="Helical" evidence="14">
    <location>
        <begin position="375"/>
        <end position="397"/>
    </location>
</feature>
<evidence type="ECO:0000256" key="2">
    <source>
        <dbReference type="ARBA" id="ARBA00004653"/>
    </source>
</evidence>
<evidence type="ECO:0000259" key="15">
    <source>
        <dbReference type="PROSITE" id="PS50850"/>
    </source>
</evidence>
<feature type="transmembrane region" description="Helical" evidence="14">
    <location>
        <begin position="153"/>
        <end position="175"/>
    </location>
</feature>
<evidence type="ECO:0000256" key="8">
    <source>
        <dbReference type="ARBA" id="ARBA00022989"/>
    </source>
</evidence>
<feature type="transmembrane region" description="Helical" evidence="14">
    <location>
        <begin position="286"/>
        <end position="305"/>
    </location>
</feature>
<feature type="transmembrane region" description="Helical" evidence="14">
    <location>
        <begin position="403"/>
        <end position="424"/>
    </location>
</feature>
<feature type="transmembrane region" description="Helical" evidence="14">
    <location>
        <begin position="344"/>
        <end position="363"/>
    </location>
</feature>
<dbReference type="PANTHER" id="PTHR11360">
    <property type="entry name" value="MONOCARBOXYLATE TRANSPORTER"/>
    <property type="match status" value="1"/>
</dbReference>
<dbReference type="InterPro" id="IPR020846">
    <property type="entry name" value="MFS_dom"/>
</dbReference>
<dbReference type="STRING" id="8022.A0A060YKK3"/>
<evidence type="ECO:0000256" key="9">
    <source>
        <dbReference type="ARBA" id="ARBA00023034"/>
    </source>
</evidence>
<dbReference type="PROSITE" id="PS51257">
    <property type="entry name" value="PROKAR_LIPOPROTEIN"/>
    <property type="match status" value="1"/>
</dbReference>
<protein>
    <recommendedName>
        <fullName evidence="12">Monocarboxylate transporter 13</fullName>
    </recommendedName>
    <alternativeName>
        <fullName evidence="13">Solute carrier family 16 member 13</fullName>
    </alternativeName>
</protein>
<name>A0A060YKK3_ONCMY</name>
<dbReference type="SUPFAM" id="SSF103473">
    <property type="entry name" value="MFS general substrate transporter"/>
    <property type="match status" value="1"/>
</dbReference>
<dbReference type="PROSITE" id="PS50850">
    <property type="entry name" value="MFS"/>
    <property type="match status" value="1"/>
</dbReference>
<dbReference type="Gene3D" id="1.20.1250.20">
    <property type="entry name" value="MFS general substrate transporter like domains"/>
    <property type="match status" value="1"/>
</dbReference>
<dbReference type="PANTHER" id="PTHR11360:SF255">
    <property type="entry name" value="MONOCARBOXYLATE TRANSPORTER 2"/>
    <property type="match status" value="1"/>
</dbReference>
<reference evidence="16" key="2">
    <citation type="submission" date="2014-03" db="EMBL/GenBank/DDBJ databases">
        <authorList>
            <person name="Genoscope - CEA"/>
        </authorList>
    </citation>
    <scope>NUCLEOTIDE SEQUENCE</scope>
</reference>
<evidence type="ECO:0000256" key="5">
    <source>
        <dbReference type="ARBA" id="ARBA00022475"/>
    </source>
</evidence>
<keyword evidence="7" id="KW-0769">Symport</keyword>
<evidence type="ECO:0000256" key="12">
    <source>
        <dbReference type="ARBA" id="ARBA00073869"/>
    </source>
</evidence>
<evidence type="ECO:0000256" key="6">
    <source>
        <dbReference type="ARBA" id="ARBA00022692"/>
    </source>
</evidence>
<dbReference type="EMBL" id="FR912761">
    <property type="protein sequence ID" value="CDQ92107.1"/>
    <property type="molecule type" value="Genomic_DNA"/>
</dbReference>
<dbReference type="InterPro" id="IPR050327">
    <property type="entry name" value="Proton-linked_MCT"/>
</dbReference>
<proteinExistence type="inferred from homology"/>
<feature type="transmembrane region" description="Helical" evidence="14">
    <location>
        <begin position="181"/>
        <end position="202"/>
    </location>
</feature>
<feature type="transmembrane region" description="Helical" evidence="14">
    <location>
        <begin position="119"/>
        <end position="146"/>
    </location>
</feature>
<evidence type="ECO:0000313" key="17">
    <source>
        <dbReference type="Proteomes" id="UP000193380"/>
    </source>
</evidence>
<feature type="transmembrane region" description="Helical" evidence="14">
    <location>
        <begin position="317"/>
        <end position="338"/>
    </location>
</feature>
<accession>A0A060YKK3</accession>
<dbReference type="GO" id="GO:0008028">
    <property type="term" value="F:monocarboxylic acid transmembrane transporter activity"/>
    <property type="evidence" value="ECO:0007669"/>
    <property type="project" value="TreeGrafter"/>
</dbReference>
<reference evidence="16" key="1">
    <citation type="journal article" date="2014" name="Nat. Commun.">
        <title>The rainbow trout genome provides novel insights into evolution after whole-genome duplication in vertebrates.</title>
        <authorList>
            <person name="Berthelot C."/>
            <person name="Brunet F."/>
            <person name="Chalopin D."/>
            <person name="Juanchich A."/>
            <person name="Bernard M."/>
            <person name="Noel B."/>
            <person name="Bento P."/>
            <person name="Da Silva C."/>
            <person name="Labadie K."/>
            <person name="Alberti A."/>
            <person name="Aury J.M."/>
            <person name="Louis A."/>
            <person name="Dehais P."/>
            <person name="Bardou P."/>
            <person name="Montfort J."/>
            <person name="Klopp C."/>
            <person name="Cabau C."/>
            <person name="Gaspin C."/>
            <person name="Thorgaard G.H."/>
            <person name="Boussaha M."/>
            <person name="Quillet E."/>
            <person name="Guyomard R."/>
            <person name="Galiana D."/>
            <person name="Bobe J."/>
            <person name="Volff J.N."/>
            <person name="Genet C."/>
            <person name="Wincker P."/>
            <person name="Jaillon O."/>
            <person name="Roest Crollius H."/>
            <person name="Guiguen Y."/>
        </authorList>
    </citation>
    <scope>NUCLEOTIDE SEQUENCE [LARGE SCALE GENOMIC DNA]</scope>
</reference>
<comment type="similarity">
    <text evidence="3">Belongs to the major facilitator superfamily. Monocarboxylate porter (TC 2.A.1.13) family.</text>
</comment>
<evidence type="ECO:0000256" key="7">
    <source>
        <dbReference type="ARBA" id="ARBA00022847"/>
    </source>
</evidence>
<dbReference type="Pfam" id="PF07690">
    <property type="entry name" value="MFS_1"/>
    <property type="match status" value="2"/>
</dbReference>
<feature type="transmembrane region" description="Helical" evidence="14">
    <location>
        <begin position="94"/>
        <end position="113"/>
    </location>
</feature>
<dbReference type="GO" id="GO:0005886">
    <property type="term" value="C:plasma membrane"/>
    <property type="evidence" value="ECO:0007669"/>
    <property type="project" value="UniProtKB-SubCell"/>
</dbReference>
<feature type="domain" description="Major facilitator superfamily (MFS) profile" evidence="15">
    <location>
        <begin position="26"/>
        <end position="429"/>
    </location>
</feature>
<comment type="subcellular location">
    <subcellularLocation>
        <location evidence="1">Cell membrane</location>
        <topology evidence="1">Multi-pass membrane protein</topology>
    </subcellularLocation>
    <subcellularLocation>
        <location evidence="2">Golgi apparatus membrane</location>
        <topology evidence="2">Multi-pass membrane protein</topology>
    </subcellularLocation>
</comment>
<comment type="function">
    <text evidence="11">Proton-linked monocarboxylate transporter. May catalyze the transport of monocarboxylates across the plasma membrane.</text>
</comment>
<feature type="transmembrane region" description="Helical" evidence="14">
    <location>
        <begin position="25"/>
        <end position="44"/>
    </location>
</feature>
<keyword evidence="4" id="KW-0813">Transport</keyword>
<evidence type="ECO:0000256" key="4">
    <source>
        <dbReference type="ARBA" id="ARBA00022448"/>
    </source>
</evidence>
<keyword evidence="10 14" id="KW-0472">Membrane</keyword>
<dbReference type="GO" id="GO:0000139">
    <property type="term" value="C:Golgi membrane"/>
    <property type="evidence" value="ECO:0007669"/>
    <property type="project" value="UniProtKB-SubCell"/>
</dbReference>
<keyword evidence="6 14" id="KW-0812">Transmembrane</keyword>
<evidence type="ECO:0000256" key="13">
    <source>
        <dbReference type="ARBA" id="ARBA00078721"/>
    </source>
</evidence>
<keyword evidence="8 14" id="KW-1133">Transmembrane helix</keyword>
<feature type="transmembrane region" description="Helical" evidence="14">
    <location>
        <begin position="252"/>
        <end position="274"/>
    </location>
</feature>
<evidence type="ECO:0000256" key="3">
    <source>
        <dbReference type="ARBA" id="ARBA00006727"/>
    </source>
</evidence>
<evidence type="ECO:0000313" key="16">
    <source>
        <dbReference type="EMBL" id="CDQ92107.1"/>
    </source>
</evidence>
<dbReference type="Proteomes" id="UP000193380">
    <property type="component" value="Unassembled WGS sequence"/>
</dbReference>
<gene>
    <name evidence="16" type="ORF">GSONMT00037942001</name>
</gene>
<dbReference type="AlphaFoldDB" id="A0A060YKK3"/>
<dbReference type="PaxDb" id="8022-A0A060YKK3"/>
<evidence type="ECO:0000256" key="10">
    <source>
        <dbReference type="ARBA" id="ARBA00023136"/>
    </source>
</evidence>
<organism evidence="16 17">
    <name type="scientific">Oncorhynchus mykiss</name>
    <name type="common">Rainbow trout</name>
    <name type="synonym">Salmo gairdneri</name>
    <dbReference type="NCBI Taxonomy" id="8022"/>
    <lineage>
        <taxon>Eukaryota</taxon>
        <taxon>Metazoa</taxon>
        <taxon>Chordata</taxon>
        <taxon>Craniata</taxon>
        <taxon>Vertebrata</taxon>
        <taxon>Euteleostomi</taxon>
        <taxon>Actinopterygii</taxon>
        <taxon>Neopterygii</taxon>
        <taxon>Teleostei</taxon>
        <taxon>Protacanthopterygii</taxon>
        <taxon>Salmoniformes</taxon>
        <taxon>Salmonidae</taxon>
        <taxon>Salmoninae</taxon>
        <taxon>Oncorhynchus</taxon>
    </lineage>
</organism>
<evidence type="ECO:0000256" key="1">
    <source>
        <dbReference type="ARBA" id="ARBA00004651"/>
    </source>
</evidence>
<keyword evidence="5" id="KW-1003">Cell membrane</keyword>
<dbReference type="GO" id="GO:0015293">
    <property type="term" value="F:symporter activity"/>
    <property type="evidence" value="ECO:0007669"/>
    <property type="project" value="UniProtKB-KW"/>
</dbReference>
<sequence length="440" mass="47544">MDSPVKSGTVQYRQQFTVGPPDGGYGWFILLACFLVFGLTFGVIKAFGVFYMEIHGYFEATATGTSWITSIAVATIHCGAPMASALSARYSHRAVVMIGGLLSCVGMVAGAYAQNLVQLYITVGLLTGFGYALTWTPTVTMVGWYFEKRRPMANALASAGECIITFLFTPLFQLLVDHYSWRGAMLVLGGLQLNLCVCGMLLRPLNTPTKMPPKEGTVERTGKAQAQKARKAELWSKVLRYVDYTLITNPRFMVYSMFGVFAALGFFAPALFLVPYARSQGYQATALMSISAVLDLTGRVFFGWVANLHLVEMVQQLTATVILLGIVLLLCPLASSFLELAAFSSAYGLVYGATVSIHITVLAEVVGVQRLGSALGFFMLIRSSGGLLGPPIAGFLIDKMSDYGTGFLMAGVALLISALFLLLLHQMNRRAQGSARTGHV</sequence>
<evidence type="ECO:0000256" key="14">
    <source>
        <dbReference type="SAM" id="Phobius"/>
    </source>
</evidence>
<dbReference type="InterPro" id="IPR036259">
    <property type="entry name" value="MFS_trans_sf"/>
</dbReference>
<evidence type="ECO:0000256" key="11">
    <source>
        <dbReference type="ARBA" id="ARBA00059080"/>
    </source>
</evidence>
<dbReference type="InterPro" id="IPR011701">
    <property type="entry name" value="MFS"/>
</dbReference>
<keyword evidence="9" id="KW-0333">Golgi apparatus</keyword>